<dbReference type="EMBL" id="SLWS01000003">
    <property type="protein sequence ID" value="TCO60708.1"/>
    <property type="molecule type" value="Genomic_DNA"/>
</dbReference>
<evidence type="ECO:0000259" key="1">
    <source>
        <dbReference type="PROSITE" id="PS51186"/>
    </source>
</evidence>
<dbReference type="InterPro" id="IPR000182">
    <property type="entry name" value="GNAT_dom"/>
</dbReference>
<gene>
    <name evidence="2" type="ORF">EV192_103283</name>
</gene>
<dbReference type="OrthoDB" id="3239945at2"/>
<keyword evidence="2" id="KW-0808">Transferase</keyword>
<dbReference type="AlphaFoldDB" id="A0A4R2JTT4"/>
<name>A0A4R2JTT4_9PSEU</name>
<dbReference type="SUPFAM" id="SSF55729">
    <property type="entry name" value="Acyl-CoA N-acyltransferases (Nat)"/>
    <property type="match status" value="1"/>
</dbReference>
<comment type="caution">
    <text evidence="2">The sequence shown here is derived from an EMBL/GenBank/DDBJ whole genome shotgun (WGS) entry which is preliminary data.</text>
</comment>
<dbReference type="InterPro" id="IPR016181">
    <property type="entry name" value="Acyl_CoA_acyltransferase"/>
</dbReference>
<accession>A0A4R2JTT4</accession>
<dbReference type="Proteomes" id="UP000295680">
    <property type="component" value="Unassembled WGS sequence"/>
</dbReference>
<keyword evidence="3" id="KW-1185">Reference proteome</keyword>
<protein>
    <submittedName>
        <fullName evidence="2">Acetyltransferase (GNAT) family protein</fullName>
    </submittedName>
</protein>
<dbReference type="Gene3D" id="3.40.630.30">
    <property type="match status" value="1"/>
</dbReference>
<evidence type="ECO:0000313" key="2">
    <source>
        <dbReference type="EMBL" id="TCO60708.1"/>
    </source>
</evidence>
<dbReference type="CDD" id="cd04301">
    <property type="entry name" value="NAT_SF"/>
    <property type="match status" value="1"/>
</dbReference>
<sequence>MIIKRIAPLSAATWPDLEDLFGRNGACVGCWCMWWRTGKNDYSAGAGNRRALKGFLKTDVSVGLLAYSDEDRPVGWCAVAPRSSYPRLALTAVGRAGTDEDGRWAVPCFYVRPGHRRRGFTDDLLAAACEHSREHGATIVEGYPTTSQKARTDDLFVGTKNLFARHGFVVVRQPTPKRVVMERSFG</sequence>
<reference evidence="2 3" key="1">
    <citation type="submission" date="2019-03" db="EMBL/GenBank/DDBJ databases">
        <title>Genomic Encyclopedia of Type Strains, Phase IV (KMG-IV): sequencing the most valuable type-strain genomes for metagenomic binning, comparative biology and taxonomic classification.</title>
        <authorList>
            <person name="Goeker M."/>
        </authorList>
    </citation>
    <scope>NUCLEOTIDE SEQUENCE [LARGE SCALE GENOMIC DNA]</scope>
    <source>
        <strain evidence="2 3">DSM 45934</strain>
    </source>
</reference>
<organism evidence="2 3">
    <name type="scientific">Actinocrispum wychmicini</name>
    <dbReference type="NCBI Taxonomy" id="1213861"/>
    <lineage>
        <taxon>Bacteria</taxon>
        <taxon>Bacillati</taxon>
        <taxon>Actinomycetota</taxon>
        <taxon>Actinomycetes</taxon>
        <taxon>Pseudonocardiales</taxon>
        <taxon>Pseudonocardiaceae</taxon>
        <taxon>Actinocrispum</taxon>
    </lineage>
</organism>
<dbReference type="PROSITE" id="PS51186">
    <property type="entry name" value="GNAT"/>
    <property type="match status" value="1"/>
</dbReference>
<feature type="domain" description="N-acetyltransferase" evidence="1">
    <location>
        <begin position="7"/>
        <end position="186"/>
    </location>
</feature>
<evidence type="ECO:0000313" key="3">
    <source>
        <dbReference type="Proteomes" id="UP000295680"/>
    </source>
</evidence>
<dbReference type="RefSeq" id="WP_132115893.1">
    <property type="nucleotide sequence ID" value="NZ_SLWS01000003.1"/>
</dbReference>
<proteinExistence type="predicted"/>
<dbReference type="Pfam" id="PF00583">
    <property type="entry name" value="Acetyltransf_1"/>
    <property type="match status" value="1"/>
</dbReference>
<dbReference type="GO" id="GO:0016747">
    <property type="term" value="F:acyltransferase activity, transferring groups other than amino-acyl groups"/>
    <property type="evidence" value="ECO:0007669"/>
    <property type="project" value="InterPro"/>
</dbReference>